<accession>A0A481YTQ2</accession>
<keyword evidence="1" id="KW-1133">Transmembrane helix</keyword>
<keyword evidence="1" id="KW-0812">Transmembrane</keyword>
<name>A0A481YTQ2_9VIRU</name>
<keyword evidence="1" id="KW-0472">Membrane</keyword>
<dbReference type="EMBL" id="MK500328">
    <property type="protein sequence ID" value="QBK85884.1"/>
    <property type="molecule type" value="Genomic_DNA"/>
</dbReference>
<reference evidence="2" key="1">
    <citation type="journal article" date="2019" name="MBio">
        <title>Virus Genomes from Deep Sea Sediments Expand the Ocean Megavirome and Support Independent Origins of Viral Gigantism.</title>
        <authorList>
            <person name="Backstrom D."/>
            <person name="Yutin N."/>
            <person name="Jorgensen S.L."/>
            <person name="Dharamshi J."/>
            <person name="Homa F."/>
            <person name="Zaremba-Niedwiedzka K."/>
            <person name="Spang A."/>
            <person name="Wolf Y.I."/>
            <person name="Koonin E.V."/>
            <person name="Ettema T.J."/>
        </authorList>
    </citation>
    <scope>NUCLEOTIDE SEQUENCE</scope>
</reference>
<organism evidence="2">
    <name type="scientific">Marseillevirus LCMAC101</name>
    <dbReference type="NCBI Taxonomy" id="2506602"/>
    <lineage>
        <taxon>Viruses</taxon>
        <taxon>Varidnaviria</taxon>
        <taxon>Bamfordvirae</taxon>
        <taxon>Nucleocytoviricota</taxon>
        <taxon>Megaviricetes</taxon>
        <taxon>Pimascovirales</taxon>
        <taxon>Pimascovirales incertae sedis</taxon>
        <taxon>Marseilleviridae</taxon>
    </lineage>
</organism>
<feature type="transmembrane region" description="Helical" evidence="1">
    <location>
        <begin position="53"/>
        <end position="73"/>
    </location>
</feature>
<feature type="transmembrane region" description="Helical" evidence="1">
    <location>
        <begin position="6"/>
        <end position="32"/>
    </location>
</feature>
<gene>
    <name evidence="2" type="ORF">LCMAC101_04790</name>
</gene>
<evidence type="ECO:0000313" key="2">
    <source>
        <dbReference type="EMBL" id="QBK85884.1"/>
    </source>
</evidence>
<protein>
    <recommendedName>
        <fullName evidence="3">Transmembrane protein</fullName>
    </recommendedName>
</protein>
<sequence>MLYWGLGNAVGACVSTYLIGTVGVSFICLGEVTKGIEEVFDAISLEKKRNLSPIFRCLGATVVILGTTVGVIWGRKSYSFFNRAWKYNEQMIRTIETNLSKDETKHL</sequence>
<evidence type="ECO:0008006" key="3">
    <source>
        <dbReference type="Google" id="ProtNLM"/>
    </source>
</evidence>
<evidence type="ECO:0000256" key="1">
    <source>
        <dbReference type="SAM" id="Phobius"/>
    </source>
</evidence>
<proteinExistence type="predicted"/>